<dbReference type="AlphaFoldDB" id="A0A1I6C8G2"/>
<reference evidence="3" key="3">
    <citation type="submission" date="2024-05" db="EMBL/GenBank/DDBJ databases">
        <authorList>
            <person name="de Witt J."/>
        </authorList>
    </citation>
    <scope>NUCLEOTIDE SEQUENCE</scope>
    <source>
        <strain evidence="3">FZJ</strain>
    </source>
</reference>
<protein>
    <submittedName>
        <fullName evidence="4">Uncharacterized OB-fold protein, contains Zn-ribbon domain</fullName>
    </submittedName>
    <submittedName>
        <fullName evidence="3">Zn-ribbon domain-containing OB-fold protein</fullName>
    </submittedName>
</protein>
<dbReference type="Pfam" id="PF12172">
    <property type="entry name" value="zf-ChsH2"/>
    <property type="match status" value="1"/>
</dbReference>
<dbReference type="InterPro" id="IPR002878">
    <property type="entry name" value="ChsH2_C"/>
</dbReference>
<evidence type="ECO:0000313" key="5">
    <source>
        <dbReference type="Proteomes" id="UP000242815"/>
    </source>
</evidence>
<dbReference type="SUPFAM" id="SSF50249">
    <property type="entry name" value="Nucleic acid-binding proteins"/>
    <property type="match status" value="1"/>
</dbReference>
<sequence length="131" mass="15005">MPRKLPALTADNHSFWQGGRNGELLIHRCEACKRYFHPPSPICPTCTSFEVAPQRVSGKGKIASFTINHQPWTPDLTAPFVIAIVELQEQKDLRFVTNIEDTPPEQVHIGMKVRVRFQQENDVWLPLFVKD</sequence>
<dbReference type="OrthoDB" id="3182121at2"/>
<dbReference type="PANTHER" id="PTHR34075:SF5">
    <property type="entry name" value="BLR3430 PROTEIN"/>
    <property type="match status" value="1"/>
</dbReference>
<dbReference type="EMBL" id="JAVRDO010000009">
    <property type="protein sequence ID" value="MDX9688497.1"/>
    <property type="molecule type" value="Genomic_DNA"/>
</dbReference>
<evidence type="ECO:0000259" key="1">
    <source>
        <dbReference type="Pfam" id="PF01796"/>
    </source>
</evidence>
<dbReference type="Proteomes" id="UP000242815">
    <property type="component" value="Unassembled WGS sequence"/>
</dbReference>
<dbReference type="EMBL" id="FOYD01000017">
    <property type="protein sequence ID" value="SFQ89431.1"/>
    <property type="molecule type" value="Genomic_DNA"/>
</dbReference>
<dbReference type="Gene3D" id="6.10.30.10">
    <property type="match status" value="1"/>
</dbReference>
<evidence type="ECO:0000313" key="6">
    <source>
        <dbReference type="Proteomes" id="UP001281217"/>
    </source>
</evidence>
<proteinExistence type="predicted"/>
<reference evidence="4 5" key="1">
    <citation type="submission" date="2016-10" db="EMBL/GenBank/DDBJ databases">
        <authorList>
            <person name="de Groot N.N."/>
        </authorList>
    </citation>
    <scope>NUCLEOTIDE SEQUENCE [LARGE SCALE GENOMIC DNA]</scope>
    <source>
        <strain evidence="4 5">JCM 18415</strain>
    </source>
</reference>
<organism evidence="4 5">
    <name type="scientific">Halopseudomonas formosensis</name>
    <dbReference type="NCBI Taxonomy" id="1002526"/>
    <lineage>
        <taxon>Bacteria</taxon>
        <taxon>Pseudomonadati</taxon>
        <taxon>Pseudomonadota</taxon>
        <taxon>Gammaproteobacteria</taxon>
        <taxon>Pseudomonadales</taxon>
        <taxon>Pseudomonadaceae</taxon>
        <taxon>Halopseudomonas</taxon>
    </lineage>
</organism>
<evidence type="ECO:0000313" key="4">
    <source>
        <dbReference type="EMBL" id="SFQ89431.1"/>
    </source>
</evidence>
<accession>A0A1I6C8G2</accession>
<dbReference type="Pfam" id="PF01796">
    <property type="entry name" value="OB_ChsH2_C"/>
    <property type="match status" value="1"/>
</dbReference>
<dbReference type="RefSeq" id="WP_090541117.1">
    <property type="nucleotide sequence ID" value="NZ_FOYD01000017.1"/>
</dbReference>
<name>A0A1I6C8G2_9GAMM</name>
<dbReference type="PANTHER" id="PTHR34075">
    <property type="entry name" value="BLR3430 PROTEIN"/>
    <property type="match status" value="1"/>
</dbReference>
<dbReference type="InterPro" id="IPR012340">
    <property type="entry name" value="NA-bd_OB-fold"/>
</dbReference>
<keyword evidence="6" id="KW-1185">Reference proteome</keyword>
<dbReference type="InterPro" id="IPR022002">
    <property type="entry name" value="ChsH2_Znr"/>
</dbReference>
<dbReference type="Proteomes" id="UP001281217">
    <property type="component" value="Unassembled WGS sequence"/>
</dbReference>
<evidence type="ECO:0000313" key="3">
    <source>
        <dbReference type="EMBL" id="MDX9688497.1"/>
    </source>
</evidence>
<dbReference type="STRING" id="1002526.SAMN05216578_11725"/>
<reference evidence="6" key="2">
    <citation type="submission" date="2023-07" db="EMBL/GenBank/DDBJ databases">
        <authorList>
            <person name="de Witt J."/>
        </authorList>
    </citation>
    <scope>NUCLEOTIDE SEQUENCE [LARGE SCALE GENOMIC DNA]</scope>
    <source>
        <strain evidence="6">FZJ</strain>
    </source>
</reference>
<feature type="domain" description="ChsH2 C-terminal OB-fold" evidence="1">
    <location>
        <begin position="54"/>
        <end position="118"/>
    </location>
</feature>
<evidence type="ECO:0000259" key="2">
    <source>
        <dbReference type="Pfam" id="PF12172"/>
    </source>
</evidence>
<gene>
    <name evidence="3" type="ORF">RED13_002957</name>
    <name evidence="4" type="ORF">SAMN05216578_11725</name>
</gene>
<feature type="domain" description="ChsH2 rubredoxin-like zinc ribbon" evidence="2">
    <location>
        <begin position="16"/>
        <end position="51"/>
    </location>
</feature>
<dbReference type="InterPro" id="IPR052513">
    <property type="entry name" value="Thioester_dehydratase-like"/>
</dbReference>